<sequence>MKQIIVLGPKKIITVALAAILAISSMTVSAQVDEPHTLAYNTTPFTTSSSEAPRNNMRVNITQEKTGDLLFRVSIDNPTTDKATIIIRDAQNNTLHRETVNASSTFVTRYNFQSLEDGAYMISVISGKQKIQKAIDIKTKTEVQRFVSID</sequence>
<reference evidence="2 3" key="1">
    <citation type="submission" date="2018-06" db="EMBL/GenBank/DDBJ databases">
        <title>Genomic Encyclopedia of Archaeal and Bacterial Type Strains, Phase II (KMG-II): from individual species to whole genera.</title>
        <authorList>
            <person name="Goeker M."/>
        </authorList>
    </citation>
    <scope>NUCLEOTIDE SEQUENCE [LARGE SCALE GENOMIC DNA]</scope>
    <source>
        <strain evidence="2 3">DSM 23857</strain>
    </source>
</reference>
<feature type="signal peptide" evidence="1">
    <location>
        <begin position="1"/>
        <end position="30"/>
    </location>
</feature>
<name>A0A327Q4U3_9BACT</name>
<protein>
    <recommendedName>
        <fullName evidence="4">Secreted protein (Por secretion system target)</fullName>
    </recommendedName>
</protein>
<evidence type="ECO:0000313" key="3">
    <source>
        <dbReference type="Proteomes" id="UP000249547"/>
    </source>
</evidence>
<comment type="caution">
    <text evidence="2">The sequence shown here is derived from an EMBL/GenBank/DDBJ whole genome shotgun (WGS) entry which is preliminary data.</text>
</comment>
<keyword evidence="3" id="KW-1185">Reference proteome</keyword>
<proteinExistence type="predicted"/>
<evidence type="ECO:0000313" key="2">
    <source>
        <dbReference type="EMBL" id="RAI98751.1"/>
    </source>
</evidence>
<organism evidence="2 3">
    <name type="scientific">Chitinophaga skermanii</name>
    <dbReference type="NCBI Taxonomy" id="331697"/>
    <lineage>
        <taxon>Bacteria</taxon>
        <taxon>Pseudomonadati</taxon>
        <taxon>Bacteroidota</taxon>
        <taxon>Chitinophagia</taxon>
        <taxon>Chitinophagales</taxon>
        <taxon>Chitinophagaceae</taxon>
        <taxon>Chitinophaga</taxon>
    </lineage>
</organism>
<evidence type="ECO:0008006" key="4">
    <source>
        <dbReference type="Google" id="ProtNLM"/>
    </source>
</evidence>
<dbReference type="AlphaFoldDB" id="A0A327Q4U3"/>
<dbReference type="EMBL" id="QLLL01000011">
    <property type="protein sequence ID" value="RAI98751.1"/>
    <property type="molecule type" value="Genomic_DNA"/>
</dbReference>
<keyword evidence="1" id="KW-0732">Signal</keyword>
<evidence type="ECO:0000256" key="1">
    <source>
        <dbReference type="SAM" id="SignalP"/>
    </source>
</evidence>
<feature type="chain" id="PRO_5016381629" description="Secreted protein (Por secretion system target)" evidence="1">
    <location>
        <begin position="31"/>
        <end position="150"/>
    </location>
</feature>
<accession>A0A327Q4U3</accession>
<dbReference type="Proteomes" id="UP000249547">
    <property type="component" value="Unassembled WGS sequence"/>
</dbReference>
<gene>
    <name evidence="2" type="ORF">LX64_04736</name>
</gene>
<dbReference type="RefSeq" id="WP_111600118.1">
    <property type="nucleotide sequence ID" value="NZ_QLLL01000011.1"/>
</dbReference>
<dbReference type="OrthoDB" id="955414at2"/>